<dbReference type="Proteomes" id="UP000307440">
    <property type="component" value="Unassembled WGS sequence"/>
</dbReference>
<dbReference type="PANTHER" id="PTHR14187:SF5">
    <property type="entry name" value="HEAT SHOCK 70 KDA PROTEIN 12A"/>
    <property type="match status" value="1"/>
</dbReference>
<evidence type="ECO:0008006" key="3">
    <source>
        <dbReference type="Google" id="ProtNLM"/>
    </source>
</evidence>
<gene>
    <name evidence="1" type="ORF">FA15DRAFT_648441</name>
</gene>
<dbReference type="InterPro" id="IPR043129">
    <property type="entry name" value="ATPase_NBD"/>
</dbReference>
<evidence type="ECO:0000313" key="1">
    <source>
        <dbReference type="EMBL" id="TFK19357.1"/>
    </source>
</evidence>
<dbReference type="AlphaFoldDB" id="A0A5C3KHI0"/>
<protein>
    <recommendedName>
        <fullName evidence="3">Actin-like ATPase domain-containing protein</fullName>
    </recommendedName>
</protein>
<dbReference type="OrthoDB" id="2963168at2759"/>
<dbReference type="EMBL" id="ML210344">
    <property type="protein sequence ID" value="TFK19357.1"/>
    <property type="molecule type" value="Genomic_DNA"/>
</dbReference>
<dbReference type="Gene3D" id="3.30.420.40">
    <property type="match status" value="1"/>
</dbReference>
<dbReference type="SUPFAM" id="SSF53067">
    <property type="entry name" value="Actin-like ATPase domain"/>
    <property type="match status" value="1"/>
</dbReference>
<keyword evidence="2" id="KW-1185">Reference proteome</keyword>
<sequence length="216" mass="24376">MGARSPYTGPRRKLLLAFDVGTTYSGISYSILEPGHVPEIREVTRYPGQDYVGGEAKIPSVLYYSNNGKVEAVGAEARLDTIIEQALEYDWSRAECFKLHLQTKSQSSTELKWPVPPLPHGKNVFDIFADFYQYLLGCASSYIQETYDFKLWEEVKNDIHYALSHPNDWDEIQKMRDACTIAGLVPGNDAAWHDRLVDCEAAKRTSNAESCPRTCT</sequence>
<organism evidence="1 2">
    <name type="scientific">Coprinopsis marcescibilis</name>
    <name type="common">Agaric fungus</name>
    <name type="synonym">Psathyrella marcescibilis</name>
    <dbReference type="NCBI Taxonomy" id="230819"/>
    <lineage>
        <taxon>Eukaryota</taxon>
        <taxon>Fungi</taxon>
        <taxon>Dikarya</taxon>
        <taxon>Basidiomycota</taxon>
        <taxon>Agaricomycotina</taxon>
        <taxon>Agaricomycetes</taxon>
        <taxon>Agaricomycetidae</taxon>
        <taxon>Agaricales</taxon>
        <taxon>Agaricineae</taxon>
        <taxon>Psathyrellaceae</taxon>
        <taxon>Coprinopsis</taxon>
    </lineage>
</organism>
<evidence type="ECO:0000313" key="2">
    <source>
        <dbReference type="Proteomes" id="UP000307440"/>
    </source>
</evidence>
<accession>A0A5C3KHI0</accession>
<dbReference type="STRING" id="230819.A0A5C3KHI0"/>
<reference evidence="1 2" key="1">
    <citation type="journal article" date="2019" name="Nat. Ecol. Evol.">
        <title>Megaphylogeny resolves global patterns of mushroom evolution.</title>
        <authorList>
            <person name="Varga T."/>
            <person name="Krizsan K."/>
            <person name="Foldi C."/>
            <person name="Dima B."/>
            <person name="Sanchez-Garcia M."/>
            <person name="Sanchez-Ramirez S."/>
            <person name="Szollosi G.J."/>
            <person name="Szarkandi J.G."/>
            <person name="Papp V."/>
            <person name="Albert L."/>
            <person name="Andreopoulos W."/>
            <person name="Angelini C."/>
            <person name="Antonin V."/>
            <person name="Barry K.W."/>
            <person name="Bougher N.L."/>
            <person name="Buchanan P."/>
            <person name="Buyck B."/>
            <person name="Bense V."/>
            <person name="Catcheside P."/>
            <person name="Chovatia M."/>
            <person name="Cooper J."/>
            <person name="Damon W."/>
            <person name="Desjardin D."/>
            <person name="Finy P."/>
            <person name="Geml J."/>
            <person name="Haridas S."/>
            <person name="Hughes K."/>
            <person name="Justo A."/>
            <person name="Karasinski D."/>
            <person name="Kautmanova I."/>
            <person name="Kiss B."/>
            <person name="Kocsube S."/>
            <person name="Kotiranta H."/>
            <person name="LaButti K.M."/>
            <person name="Lechner B.E."/>
            <person name="Liimatainen K."/>
            <person name="Lipzen A."/>
            <person name="Lukacs Z."/>
            <person name="Mihaltcheva S."/>
            <person name="Morgado L.N."/>
            <person name="Niskanen T."/>
            <person name="Noordeloos M.E."/>
            <person name="Ohm R.A."/>
            <person name="Ortiz-Santana B."/>
            <person name="Ovrebo C."/>
            <person name="Racz N."/>
            <person name="Riley R."/>
            <person name="Savchenko A."/>
            <person name="Shiryaev A."/>
            <person name="Soop K."/>
            <person name="Spirin V."/>
            <person name="Szebenyi C."/>
            <person name="Tomsovsky M."/>
            <person name="Tulloss R.E."/>
            <person name="Uehling J."/>
            <person name="Grigoriev I.V."/>
            <person name="Vagvolgyi C."/>
            <person name="Papp T."/>
            <person name="Martin F.M."/>
            <person name="Miettinen O."/>
            <person name="Hibbett D.S."/>
            <person name="Nagy L.G."/>
        </authorList>
    </citation>
    <scope>NUCLEOTIDE SEQUENCE [LARGE SCALE GENOMIC DNA]</scope>
    <source>
        <strain evidence="1 2">CBS 121175</strain>
    </source>
</reference>
<proteinExistence type="predicted"/>
<name>A0A5C3KHI0_COPMA</name>
<dbReference type="PANTHER" id="PTHR14187">
    <property type="entry name" value="ALPHA KINASE/ELONGATION FACTOR 2 KINASE"/>
    <property type="match status" value="1"/>
</dbReference>